<organism evidence="2 3">
    <name type="scientific">Paramecium octaurelia</name>
    <dbReference type="NCBI Taxonomy" id="43137"/>
    <lineage>
        <taxon>Eukaryota</taxon>
        <taxon>Sar</taxon>
        <taxon>Alveolata</taxon>
        <taxon>Ciliophora</taxon>
        <taxon>Intramacronucleata</taxon>
        <taxon>Oligohymenophorea</taxon>
        <taxon>Peniculida</taxon>
        <taxon>Parameciidae</taxon>
        <taxon>Paramecium</taxon>
    </lineage>
</organism>
<dbReference type="OMA" id="QCFIFFQ"/>
<reference evidence="2" key="1">
    <citation type="submission" date="2021-01" db="EMBL/GenBank/DDBJ databases">
        <authorList>
            <consortium name="Genoscope - CEA"/>
            <person name="William W."/>
        </authorList>
    </citation>
    <scope>NUCLEOTIDE SEQUENCE</scope>
</reference>
<feature type="region of interest" description="Disordered" evidence="1">
    <location>
        <begin position="75"/>
        <end position="131"/>
    </location>
</feature>
<sequence length="131" mass="15411">MGAVIHSSELKSSIEYLEEDNTITVNVPNTFQYYPKLCQKSYDDKIDDINLGINELEVNKQCFIFFQTTIKEEQLNDIDDSRETPSWNNPQISKMPDYTKNPRMKSPQKKSKSKKKQRSRISQRINLEDIF</sequence>
<accession>A0A8S1ULY2</accession>
<gene>
    <name evidence="2" type="ORF">POCTA_138.1.T0460104</name>
</gene>
<dbReference type="AlphaFoldDB" id="A0A8S1ULY2"/>
<dbReference type="Proteomes" id="UP000683925">
    <property type="component" value="Unassembled WGS sequence"/>
</dbReference>
<comment type="caution">
    <text evidence="2">The sequence shown here is derived from an EMBL/GenBank/DDBJ whole genome shotgun (WGS) entry which is preliminary data.</text>
</comment>
<evidence type="ECO:0000313" key="3">
    <source>
        <dbReference type="Proteomes" id="UP000683925"/>
    </source>
</evidence>
<proteinExistence type="predicted"/>
<evidence type="ECO:0000256" key="1">
    <source>
        <dbReference type="SAM" id="MobiDB-lite"/>
    </source>
</evidence>
<evidence type="ECO:0000313" key="2">
    <source>
        <dbReference type="EMBL" id="CAD8165077.1"/>
    </source>
</evidence>
<name>A0A8S1ULY2_PAROT</name>
<protein>
    <submittedName>
        <fullName evidence="2">Uncharacterized protein</fullName>
    </submittedName>
</protein>
<dbReference type="OrthoDB" id="305850at2759"/>
<dbReference type="EMBL" id="CAJJDP010000046">
    <property type="protein sequence ID" value="CAD8165077.1"/>
    <property type="molecule type" value="Genomic_DNA"/>
</dbReference>
<keyword evidence="3" id="KW-1185">Reference proteome</keyword>
<feature type="compositionally biased region" description="Basic residues" evidence="1">
    <location>
        <begin position="102"/>
        <end position="121"/>
    </location>
</feature>